<feature type="compositionally biased region" description="Acidic residues" evidence="3">
    <location>
        <begin position="279"/>
        <end position="301"/>
    </location>
</feature>
<dbReference type="PANTHER" id="PTHR43232">
    <property type="entry name" value="MOLYBDENUM COFACTOR BIOSYNTHESIS PROTEIN B"/>
    <property type="match status" value="1"/>
</dbReference>
<feature type="domain" description="MoaB/Mog" evidence="4">
    <location>
        <begin position="109"/>
        <end position="253"/>
    </location>
</feature>
<dbReference type="GO" id="GO:0005829">
    <property type="term" value="C:cytosol"/>
    <property type="evidence" value="ECO:0007669"/>
    <property type="project" value="TreeGrafter"/>
</dbReference>
<accession>A0A830F081</accession>
<evidence type="ECO:0000259" key="4">
    <source>
        <dbReference type="SMART" id="SM00852"/>
    </source>
</evidence>
<dbReference type="SMART" id="SM00852">
    <property type="entry name" value="MoCF_biosynth"/>
    <property type="match status" value="1"/>
</dbReference>
<reference evidence="5 6" key="1">
    <citation type="journal article" date="2019" name="Int. J. Syst. Evol. Microbiol.">
        <title>The Global Catalogue of Microorganisms (GCM) 10K type strain sequencing project: providing services to taxonomists for standard genome sequencing and annotation.</title>
        <authorList>
            <consortium name="The Broad Institute Genomics Platform"/>
            <consortium name="The Broad Institute Genome Sequencing Center for Infectious Disease"/>
            <person name="Wu L."/>
            <person name="Ma J."/>
        </authorList>
    </citation>
    <scope>NUCLEOTIDE SEQUENCE [LARGE SCALE GENOMIC DNA]</scope>
    <source>
        <strain evidence="5 6">JCM 19585</strain>
    </source>
</reference>
<evidence type="ECO:0000313" key="6">
    <source>
        <dbReference type="Proteomes" id="UP000628840"/>
    </source>
</evidence>
<dbReference type="InterPro" id="IPR008284">
    <property type="entry name" value="MoCF_biosynth_CS"/>
</dbReference>
<dbReference type="PANTHER" id="PTHR43232:SF2">
    <property type="entry name" value="MOLYBDENUM COFACTOR BIOSYNTHESIS PROTEIN B"/>
    <property type="match status" value="1"/>
</dbReference>
<dbReference type="InterPro" id="IPR012245">
    <property type="entry name" value="MoaB"/>
</dbReference>
<feature type="region of interest" description="Disordered" evidence="3">
    <location>
        <begin position="258"/>
        <end position="301"/>
    </location>
</feature>
<evidence type="ECO:0000256" key="2">
    <source>
        <dbReference type="ARBA" id="ARBA00023150"/>
    </source>
</evidence>
<dbReference type="InterPro" id="IPR001453">
    <property type="entry name" value="MoaB/Mog_dom"/>
</dbReference>
<dbReference type="InterPro" id="IPR036425">
    <property type="entry name" value="MoaB/Mog-like_dom_sf"/>
</dbReference>
<gene>
    <name evidence="5" type="ORF">GCM10009037_07970</name>
</gene>
<protein>
    <recommendedName>
        <fullName evidence="4">MoaB/Mog domain-containing protein</fullName>
    </recommendedName>
</protein>
<dbReference type="SUPFAM" id="SSF53218">
    <property type="entry name" value="Molybdenum cofactor biosynthesis proteins"/>
    <property type="match status" value="1"/>
</dbReference>
<feature type="region of interest" description="Disordered" evidence="3">
    <location>
        <begin position="1"/>
        <end position="98"/>
    </location>
</feature>
<dbReference type="NCBIfam" id="TIGR00177">
    <property type="entry name" value="molyb_syn"/>
    <property type="match status" value="1"/>
</dbReference>
<name>A0A830F081_9EURY</name>
<proteinExistence type="inferred from homology"/>
<keyword evidence="6" id="KW-1185">Reference proteome</keyword>
<evidence type="ECO:0000256" key="3">
    <source>
        <dbReference type="SAM" id="MobiDB-lite"/>
    </source>
</evidence>
<dbReference type="Pfam" id="PF00994">
    <property type="entry name" value="MoCF_biosynth"/>
    <property type="match status" value="1"/>
</dbReference>
<feature type="compositionally biased region" description="Acidic residues" evidence="3">
    <location>
        <begin position="42"/>
        <end position="52"/>
    </location>
</feature>
<organism evidence="5 6">
    <name type="scientific">Halarchaeum grantii</name>
    <dbReference type="NCBI Taxonomy" id="1193105"/>
    <lineage>
        <taxon>Archaea</taxon>
        <taxon>Methanobacteriati</taxon>
        <taxon>Methanobacteriota</taxon>
        <taxon>Stenosarchaea group</taxon>
        <taxon>Halobacteria</taxon>
        <taxon>Halobacteriales</taxon>
        <taxon>Halobacteriaceae</taxon>
    </lineage>
</organism>
<dbReference type="PROSITE" id="PS01078">
    <property type="entry name" value="MOCF_BIOSYNTHESIS_1"/>
    <property type="match status" value="1"/>
</dbReference>
<feature type="compositionally biased region" description="Basic and acidic residues" evidence="3">
    <location>
        <begin position="86"/>
        <end position="98"/>
    </location>
</feature>
<sequence>MRIGGAPIALPVVGRGDNGFAGGDATTDMVDFQSRDSRLAGDDEADADEGDADTAGGADEHAGEGGQGESGRDGSGHGESGADADDASHEHGADGHDHHAHDVETVAFGVVTVSSSRSEDDDPSGDAILSLLDEGGHEVVSRDVVPDDYDRVQGVVDRVARQDDVDAIVTTGGTGVTPDDVTVEAVRPLCDKRLPGFGELFRRLSYEEIGTRIVGTRAEAGVASGVPIFCLPGSESAVRLGVSEVILPEIAHLVGLATRPEHERADGPADADAATGEDGAGDETADDEGASDEGSEGEDAP</sequence>
<comment type="similarity">
    <text evidence="1">Belongs to the MoaB/Mog family.</text>
</comment>
<dbReference type="FunFam" id="3.40.980.10:FF:000006">
    <property type="entry name" value="Molybdenum cofactor biosynthesis protein B"/>
    <property type="match status" value="1"/>
</dbReference>
<evidence type="ECO:0000313" key="5">
    <source>
        <dbReference type="EMBL" id="GGL26721.1"/>
    </source>
</evidence>
<dbReference type="AlphaFoldDB" id="A0A830F081"/>
<dbReference type="GO" id="GO:0006777">
    <property type="term" value="P:Mo-molybdopterin cofactor biosynthetic process"/>
    <property type="evidence" value="ECO:0007669"/>
    <property type="project" value="UniProtKB-KW"/>
</dbReference>
<dbReference type="EMBL" id="BMPF01000001">
    <property type="protein sequence ID" value="GGL26721.1"/>
    <property type="molecule type" value="Genomic_DNA"/>
</dbReference>
<feature type="compositionally biased region" description="Low complexity" evidence="3">
    <location>
        <begin position="268"/>
        <end position="277"/>
    </location>
</feature>
<comment type="caution">
    <text evidence="5">The sequence shown here is derived from an EMBL/GenBank/DDBJ whole genome shotgun (WGS) entry which is preliminary data.</text>
</comment>
<evidence type="ECO:0000256" key="1">
    <source>
        <dbReference type="ARBA" id="ARBA00006112"/>
    </source>
</evidence>
<dbReference type="Proteomes" id="UP000628840">
    <property type="component" value="Unassembled WGS sequence"/>
</dbReference>
<keyword evidence="2" id="KW-0501">Molybdenum cofactor biosynthesis</keyword>
<dbReference type="Gene3D" id="3.40.980.10">
    <property type="entry name" value="MoaB/Mog-like domain"/>
    <property type="match status" value="1"/>
</dbReference>
<dbReference type="CDD" id="cd00886">
    <property type="entry name" value="MogA_MoaB"/>
    <property type="match status" value="1"/>
</dbReference>